<feature type="domain" description="Immunity MXAN-0049 protein" evidence="1">
    <location>
        <begin position="48"/>
        <end position="172"/>
    </location>
</feature>
<evidence type="ECO:0000313" key="3">
    <source>
        <dbReference type="Proteomes" id="UP000824205"/>
    </source>
</evidence>
<dbReference type="Pfam" id="PF07791">
    <property type="entry name" value="Imm11"/>
    <property type="match status" value="1"/>
</dbReference>
<sequence>MLANAYSCKNPLLLKIDAYKNGFNDRSIYENVDLNCSCINAELNCKGNDVTIEDYISSNIGIPVVTEKAKEVIEKLSIGSTVFIPVNVTDFPDLSAKLYAMHIRNHVDDSAIDLSISKCAWETIAVYGFHEEQIKGNDMFRLKKDYYGIFVSQNFVQAVRKNKLTGMVFGVVRTSK</sequence>
<evidence type="ECO:0000259" key="1">
    <source>
        <dbReference type="Pfam" id="PF07791"/>
    </source>
</evidence>
<dbReference type="AlphaFoldDB" id="A0A9D1UEM8"/>
<name>A0A9D1UEM8_9FIRM</name>
<reference evidence="2" key="2">
    <citation type="submission" date="2021-04" db="EMBL/GenBank/DDBJ databases">
        <authorList>
            <person name="Gilroy R."/>
        </authorList>
    </citation>
    <scope>NUCLEOTIDE SEQUENCE</scope>
    <source>
        <strain evidence="2">421</strain>
    </source>
</reference>
<dbReference type="EMBL" id="DXGE01000004">
    <property type="protein sequence ID" value="HIW85019.1"/>
    <property type="molecule type" value="Genomic_DNA"/>
</dbReference>
<dbReference type="InterPro" id="IPR012433">
    <property type="entry name" value="Imm11"/>
</dbReference>
<organism evidence="2 3">
    <name type="scientific">Candidatus Eubacterium faecipullorum</name>
    <dbReference type="NCBI Taxonomy" id="2838571"/>
    <lineage>
        <taxon>Bacteria</taxon>
        <taxon>Bacillati</taxon>
        <taxon>Bacillota</taxon>
        <taxon>Clostridia</taxon>
        <taxon>Eubacteriales</taxon>
        <taxon>Eubacteriaceae</taxon>
        <taxon>Eubacterium</taxon>
    </lineage>
</organism>
<comment type="caution">
    <text evidence="2">The sequence shown here is derived from an EMBL/GenBank/DDBJ whole genome shotgun (WGS) entry which is preliminary data.</text>
</comment>
<evidence type="ECO:0000313" key="2">
    <source>
        <dbReference type="EMBL" id="HIW85019.1"/>
    </source>
</evidence>
<gene>
    <name evidence="2" type="ORF">IAA48_00840</name>
</gene>
<dbReference type="Proteomes" id="UP000824205">
    <property type="component" value="Unassembled WGS sequence"/>
</dbReference>
<protein>
    <recommendedName>
        <fullName evidence="1">Immunity MXAN-0049 protein domain-containing protein</fullName>
    </recommendedName>
</protein>
<accession>A0A9D1UEM8</accession>
<proteinExistence type="predicted"/>
<reference evidence="2" key="1">
    <citation type="journal article" date="2021" name="PeerJ">
        <title>Extensive microbial diversity within the chicken gut microbiome revealed by metagenomics and culture.</title>
        <authorList>
            <person name="Gilroy R."/>
            <person name="Ravi A."/>
            <person name="Getino M."/>
            <person name="Pursley I."/>
            <person name="Horton D.L."/>
            <person name="Alikhan N.F."/>
            <person name="Baker D."/>
            <person name="Gharbi K."/>
            <person name="Hall N."/>
            <person name="Watson M."/>
            <person name="Adriaenssens E.M."/>
            <person name="Foster-Nyarko E."/>
            <person name="Jarju S."/>
            <person name="Secka A."/>
            <person name="Antonio M."/>
            <person name="Oren A."/>
            <person name="Chaudhuri R.R."/>
            <person name="La Ragione R."/>
            <person name="Hildebrand F."/>
            <person name="Pallen M.J."/>
        </authorList>
    </citation>
    <scope>NUCLEOTIDE SEQUENCE</scope>
    <source>
        <strain evidence="2">421</strain>
    </source>
</reference>